<dbReference type="RefSeq" id="WP_374037739.1">
    <property type="nucleotide sequence ID" value="NZ_CP169082.1"/>
</dbReference>
<dbReference type="HAMAP" id="MF_01361">
    <property type="entry name" value="UPF0391"/>
    <property type="match status" value="1"/>
</dbReference>
<feature type="transmembrane region" description="Helical" evidence="5">
    <location>
        <begin position="33"/>
        <end position="51"/>
    </location>
</feature>
<keyword evidence="1 5" id="KW-1003">Cell membrane</keyword>
<comment type="caution">
    <text evidence="5">Lacks conserved residue(s) required for the propagation of feature annotation.</text>
</comment>
<sequence length="58" mass="6094">MIRWAIIFFVVALIAAALGFTTVFGAAMDIAKFIAVIAIILFVISLVAGGLRGRGGRI</sequence>
<evidence type="ECO:0000256" key="5">
    <source>
        <dbReference type="HAMAP-Rule" id="MF_01361"/>
    </source>
</evidence>
<dbReference type="NCBIfam" id="NF010229">
    <property type="entry name" value="PRK13682.1-4"/>
    <property type="match status" value="1"/>
</dbReference>
<dbReference type="InterPro" id="IPR009760">
    <property type="entry name" value="DUF1328"/>
</dbReference>
<name>A0ABW0FST2_9CAUL</name>
<evidence type="ECO:0000256" key="1">
    <source>
        <dbReference type="ARBA" id="ARBA00022475"/>
    </source>
</evidence>
<evidence type="ECO:0000313" key="6">
    <source>
        <dbReference type="EMBL" id="MFC5344780.1"/>
    </source>
</evidence>
<keyword evidence="4 5" id="KW-0472">Membrane</keyword>
<feature type="transmembrane region" description="Helical" evidence="5">
    <location>
        <begin position="7"/>
        <end position="27"/>
    </location>
</feature>
<keyword evidence="2 5" id="KW-0812">Transmembrane</keyword>
<protein>
    <recommendedName>
        <fullName evidence="5">UPF0391 membrane protein ACFPIE_12720</fullName>
    </recommendedName>
</protein>
<evidence type="ECO:0000256" key="3">
    <source>
        <dbReference type="ARBA" id="ARBA00022989"/>
    </source>
</evidence>
<comment type="caution">
    <text evidence="6">The sequence shown here is derived from an EMBL/GenBank/DDBJ whole genome shotgun (WGS) entry which is preliminary data.</text>
</comment>
<dbReference type="Pfam" id="PF07043">
    <property type="entry name" value="DUF1328"/>
    <property type="match status" value="1"/>
</dbReference>
<proteinExistence type="inferred from homology"/>
<comment type="similarity">
    <text evidence="5">Belongs to the UPF0391 family.</text>
</comment>
<keyword evidence="3 5" id="KW-1133">Transmembrane helix</keyword>
<evidence type="ECO:0000256" key="2">
    <source>
        <dbReference type="ARBA" id="ARBA00022692"/>
    </source>
</evidence>
<dbReference type="EMBL" id="JBHSLF010000024">
    <property type="protein sequence ID" value="MFC5344780.1"/>
    <property type="molecule type" value="Genomic_DNA"/>
</dbReference>
<keyword evidence="7" id="KW-1185">Reference proteome</keyword>
<reference evidence="7" key="1">
    <citation type="journal article" date="2019" name="Int. J. Syst. Evol. Microbiol.">
        <title>The Global Catalogue of Microorganisms (GCM) 10K type strain sequencing project: providing services to taxonomists for standard genome sequencing and annotation.</title>
        <authorList>
            <consortium name="The Broad Institute Genomics Platform"/>
            <consortium name="The Broad Institute Genome Sequencing Center for Infectious Disease"/>
            <person name="Wu L."/>
            <person name="Ma J."/>
        </authorList>
    </citation>
    <scope>NUCLEOTIDE SEQUENCE [LARGE SCALE GENOMIC DNA]</scope>
    <source>
        <strain evidence="7">JCM 12125</strain>
    </source>
</reference>
<evidence type="ECO:0000313" key="7">
    <source>
        <dbReference type="Proteomes" id="UP001596152"/>
    </source>
</evidence>
<dbReference type="Proteomes" id="UP001596152">
    <property type="component" value="Unassembled WGS sequence"/>
</dbReference>
<organism evidence="6 7">
    <name type="scientific">Brevundimonas staleyi</name>
    <dbReference type="NCBI Taxonomy" id="74326"/>
    <lineage>
        <taxon>Bacteria</taxon>
        <taxon>Pseudomonadati</taxon>
        <taxon>Pseudomonadota</taxon>
        <taxon>Alphaproteobacteria</taxon>
        <taxon>Caulobacterales</taxon>
        <taxon>Caulobacteraceae</taxon>
        <taxon>Brevundimonas</taxon>
    </lineage>
</organism>
<gene>
    <name evidence="6" type="ORF">ACFPIE_12720</name>
</gene>
<evidence type="ECO:0000256" key="4">
    <source>
        <dbReference type="ARBA" id="ARBA00023136"/>
    </source>
</evidence>
<accession>A0ABW0FST2</accession>
<dbReference type="PIRSF" id="PIRSF036466">
    <property type="entry name" value="UCP036466"/>
    <property type="match status" value="1"/>
</dbReference>